<feature type="chain" id="PRO_5034746786" description="Malate dehydrogenase" evidence="2">
    <location>
        <begin position="17"/>
        <end position="250"/>
    </location>
</feature>
<evidence type="ECO:0000256" key="1">
    <source>
        <dbReference type="SAM" id="MobiDB-lite"/>
    </source>
</evidence>
<feature type="region of interest" description="Disordered" evidence="1">
    <location>
        <begin position="24"/>
        <end position="43"/>
    </location>
</feature>
<gene>
    <name evidence="3" type="ORF">UV8b_00380</name>
</gene>
<dbReference type="PANTHER" id="PTHR35567:SF1">
    <property type="entry name" value="CONSERVED FUNGAL PROTEIN (AFU_ORTHOLOGUE AFUA_1G14230)"/>
    <property type="match status" value="1"/>
</dbReference>
<dbReference type="KEGG" id="uvi:66061158"/>
<dbReference type="GeneID" id="66061158"/>
<dbReference type="OrthoDB" id="1859733at2759"/>
<organism evidence="3 4">
    <name type="scientific">Ustilaginoidea virens</name>
    <name type="common">Rice false smut fungus</name>
    <name type="synonym">Villosiclava virens</name>
    <dbReference type="NCBI Taxonomy" id="1159556"/>
    <lineage>
        <taxon>Eukaryota</taxon>
        <taxon>Fungi</taxon>
        <taxon>Dikarya</taxon>
        <taxon>Ascomycota</taxon>
        <taxon>Pezizomycotina</taxon>
        <taxon>Sordariomycetes</taxon>
        <taxon>Hypocreomycetidae</taxon>
        <taxon>Hypocreales</taxon>
        <taxon>Clavicipitaceae</taxon>
        <taxon>Ustilaginoidea</taxon>
    </lineage>
</organism>
<keyword evidence="2" id="KW-0732">Signal</keyword>
<evidence type="ECO:0000256" key="2">
    <source>
        <dbReference type="SAM" id="SignalP"/>
    </source>
</evidence>
<accession>A0A8E5HJK9</accession>
<dbReference type="InterPro" id="IPR021851">
    <property type="entry name" value="DUF3455"/>
</dbReference>
<reference evidence="3" key="1">
    <citation type="submission" date="2020-03" db="EMBL/GenBank/DDBJ databases">
        <title>A mixture of massive structural variations and highly conserved coding sequences in Ustilaginoidea virens genome.</title>
        <authorList>
            <person name="Zhang K."/>
            <person name="Zhao Z."/>
            <person name="Zhang Z."/>
            <person name="Li Y."/>
            <person name="Hsiang T."/>
            <person name="Sun W."/>
        </authorList>
    </citation>
    <scope>NUCLEOTIDE SEQUENCE</scope>
    <source>
        <strain evidence="3">UV-8b</strain>
    </source>
</reference>
<dbReference type="Proteomes" id="UP000027002">
    <property type="component" value="Chromosome 1"/>
</dbReference>
<proteinExistence type="predicted"/>
<evidence type="ECO:0000313" key="4">
    <source>
        <dbReference type="Proteomes" id="UP000027002"/>
    </source>
</evidence>
<dbReference type="AlphaFoldDB" id="A0A8E5HJK9"/>
<keyword evidence="4" id="KW-1185">Reference proteome</keyword>
<dbReference type="EMBL" id="CP072753">
    <property type="protein sequence ID" value="QUC16139.1"/>
    <property type="molecule type" value="Genomic_DNA"/>
</dbReference>
<sequence>MLKTWLAVLSAALALALPSDSCSAGGHQPPNLPQSDGAASLPQPPPSSKLLYIALGFGIQNYTCRTAGATPTSTGALAMLYDITKLYPGHGKHSLSQTAWDALTSRALRTHDVPLNFNSSAAGRGDPRIRRASQTDPFPPDSPLHLSGLKPLHFLGHHLFTPAGVPDFVLKRGAVNLLAKKLAAVDAPRSADKGPDGTGAVPWLQLGAKDGSVGHVKYVYRVLTAGGASHGCSGQGDDGTSYTAMYWFFG</sequence>
<dbReference type="PANTHER" id="PTHR35567">
    <property type="entry name" value="MALATE DEHYDROGENASE (AFU_ORTHOLOGUE AFUA_2G13800)"/>
    <property type="match status" value="1"/>
</dbReference>
<feature type="signal peptide" evidence="2">
    <location>
        <begin position="1"/>
        <end position="16"/>
    </location>
</feature>
<name>A0A8E5HJK9_USTVR</name>
<protein>
    <recommendedName>
        <fullName evidence="5">Malate dehydrogenase</fullName>
    </recommendedName>
</protein>
<evidence type="ECO:0008006" key="5">
    <source>
        <dbReference type="Google" id="ProtNLM"/>
    </source>
</evidence>
<dbReference type="Pfam" id="PF11937">
    <property type="entry name" value="DUF3455"/>
    <property type="match status" value="1"/>
</dbReference>
<evidence type="ECO:0000313" key="3">
    <source>
        <dbReference type="EMBL" id="QUC16139.1"/>
    </source>
</evidence>
<dbReference type="RefSeq" id="XP_042993812.1">
    <property type="nucleotide sequence ID" value="XM_043137878.1"/>
</dbReference>